<dbReference type="Gene3D" id="3.90.1150.10">
    <property type="entry name" value="Aspartate Aminotransferase, domain 1"/>
    <property type="match status" value="1"/>
</dbReference>
<reference evidence="6" key="1">
    <citation type="submission" date="2021-01" db="EMBL/GenBank/DDBJ databases">
        <title>Whole genome shotgun sequence of Rhizocola hellebori NBRC 109834.</title>
        <authorList>
            <person name="Komaki H."/>
            <person name="Tamura T."/>
        </authorList>
    </citation>
    <scope>NUCLEOTIDE SEQUENCE</scope>
    <source>
        <strain evidence="6">NBRC 109834</strain>
    </source>
</reference>
<name>A0A8J3QJ44_9ACTN</name>
<comment type="caution">
    <text evidence="6">The sequence shown here is derived from an EMBL/GenBank/DDBJ whole genome shotgun (WGS) entry which is preliminary data.</text>
</comment>
<keyword evidence="2 5" id="KW-0028">Amino-acid biosynthesis</keyword>
<dbReference type="CDD" id="cd00610">
    <property type="entry name" value="OAT_like"/>
    <property type="match status" value="1"/>
</dbReference>
<gene>
    <name evidence="5 6" type="primary">argD</name>
    <name evidence="6" type="ORF">Rhe02_87660</name>
</gene>
<evidence type="ECO:0000256" key="5">
    <source>
        <dbReference type="HAMAP-Rule" id="MF_01107"/>
    </source>
</evidence>
<dbReference type="InterPro" id="IPR005814">
    <property type="entry name" value="Aminotrans_3"/>
</dbReference>
<dbReference type="GO" id="GO:0030170">
    <property type="term" value="F:pyridoxal phosphate binding"/>
    <property type="evidence" value="ECO:0007669"/>
    <property type="project" value="InterPro"/>
</dbReference>
<organism evidence="6 7">
    <name type="scientific">Rhizocola hellebori</name>
    <dbReference type="NCBI Taxonomy" id="1392758"/>
    <lineage>
        <taxon>Bacteria</taxon>
        <taxon>Bacillati</taxon>
        <taxon>Actinomycetota</taxon>
        <taxon>Actinomycetes</taxon>
        <taxon>Micromonosporales</taxon>
        <taxon>Micromonosporaceae</taxon>
        <taxon>Rhizocola</taxon>
    </lineage>
</organism>
<evidence type="ECO:0000256" key="1">
    <source>
        <dbReference type="ARBA" id="ARBA00022576"/>
    </source>
</evidence>
<evidence type="ECO:0000256" key="2">
    <source>
        <dbReference type="ARBA" id="ARBA00022605"/>
    </source>
</evidence>
<dbReference type="RefSeq" id="WP_203914417.1">
    <property type="nucleotide sequence ID" value="NZ_BONY01000103.1"/>
</dbReference>
<keyword evidence="1 5" id="KW-0032">Aminotransferase</keyword>
<dbReference type="FunFam" id="3.40.640.10:FF:000004">
    <property type="entry name" value="Acetylornithine aminotransferase"/>
    <property type="match status" value="1"/>
</dbReference>
<dbReference type="EMBL" id="BONY01000103">
    <property type="protein sequence ID" value="GIH10699.1"/>
    <property type="molecule type" value="Genomic_DNA"/>
</dbReference>
<dbReference type="HAMAP" id="MF_01107">
    <property type="entry name" value="ArgD_aminotrans_3"/>
    <property type="match status" value="1"/>
</dbReference>
<sequence length="435" mass="44021">MTTLSERWEQALANNYGTPAVGLVSGAGAVVFDETGKSYVDMLAGIAVNALGHGHPAIIEAVTKQIARLGHVSNFFVAEPTVALAELLLALTGRPGRVLFCNSGAEANEAAFKLSRLTGRTKIIATEQAFHGRTMGALALTGQPSKRDPFKPLPAFVVHVPFGDVEALRAEVDGQTAMVILEPIMGEAGVVPAPPGYLAAARALCDKHGALLALDEVQTGVGRTGHWFAHQAEGVAPDIITLAKGLGGGLPIGAMVAFADGAFAGSNPGGAAALFQPGHHGTTFGGNPVACAAGLAVLRTIAADGLLDHVKRVGERLRRGIVGLPYVSDVRGAGLLLGIVLSAHPKAASGGHAAPSGSASSVSDSAVALQGGEVAVEVGKAAPSAGEVANALREKGFLVNAAQPDVIRIAPPLILTNAQADAFVVALAEVLEAAQ</sequence>
<feature type="binding site" evidence="5">
    <location>
        <position position="282"/>
    </location>
    <ligand>
        <name>N(2)-acetyl-L-ornithine</name>
        <dbReference type="ChEBI" id="CHEBI:57805"/>
    </ligand>
</feature>
<dbReference type="PANTHER" id="PTHR11986:SF79">
    <property type="entry name" value="ACETYLORNITHINE AMINOTRANSFERASE, MITOCHONDRIAL"/>
    <property type="match status" value="1"/>
</dbReference>
<evidence type="ECO:0000256" key="4">
    <source>
        <dbReference type="ARBA" id="ARBA00022898"/>
    </source>
</evidence>
<feature type="binding site" evidence="5">
    <location>
        <position position="133"/>
    </location>
    <ligand>
        <name>N(2)-acetyl-L-ornithine</name>
        <dbReference type="ChEBI" id="CHEBI:57805"/>
    </ligand>
</feature>
<comment type="catalytic activity">
    <reaction evidence="5">
        <text>N(2)-acetyl-L-ornithine + 2-oxoglutarate = N-acetyl-L-glutamate 5-semialdehyde + L-glutamate</text>
        <dbReference type="Rhea" id="RHEA:18049"/>
        <dbReference type="ChEBI" id="CHEBI:16810"/>
        <dbReference type="ChEBI" id="CHEBI:29123"/>
        <dbReference type="ChEBI" id="CHEBI:29985"/>
        <dbReference type="ChEBI" id="CHEBI:57805"/>
        <dbReference type="EC" id="2.6.1.11"/>
    </reaction>
</comment>
<dbReference type="EC" id="2.6.1.11" evidence="5"/>
<dbReference type="InterPro" id="IPR015422">
    <property type="entry name" value="PyrdxlP-dep_Trfase_small"/>
</dbReference>
<comment type="subcellular location">
    <subcellularLocation>
        <location evidence="5">Cytoplasm</location>
    </subcellularLocation>
</comment>
<evidence type="ECO:0000256" key="3">
    <source>
        <dbReference type="ARBA" id="ARBA00022679"/>
    </source>
</evidence>
<protein>
    <recommendedName>
        <fullName evidence="5">Acetylornithine aminotransferase</fullName>
        <shortName evidence="5">ACOAT</shortName>
        <ecNumber evidence="5">2.6.1.11</ecNumber>
    </recommendedName>
</protein>
<dbReference type="InterPro" id="IPR050103">
    <property type="entry name" value="Class-III_PLP-dep_AT"/>
</dbReference>
<comment type="similarity">
    <text evidence="5">Belongs to the class-III pyridoxal-phosphate-dependent aminotransferase family. ArgD subfamily.</text>
</comment>
<keyword evidence="5" id="KW-0055">Arginine biosynthesis</keyword>
<dbReference type="SUPFAM" id="SSF53383">
    <property type="entry name" value="PLP-dependent transferases"/>
    <property type="match status" value="1"/>
</dbReference>
<feature type="binding site" evidence="5">
    <location>
        <begin position="215"/>
        <end position="218"/>
    </location>
    <ligand>
        <name>pyridoxal 5'-phosphate</name>
        <dbReference type="ChEBI" id="CHEBI:597326"/>
    </ligand>
</feature>
<dbReference type="InterPro" id="IPR004636">
    <property type="entry name" value="AcOrn/SuccOrn_fam"/>
</dbReference>
<dbReference type="GO" id="GO:0003992">
    <property type="term" value="F:N2-acetyl-L-ornithine:2-oxoglutarate 5-aminotransferase activity"/>
    <property type="evidence" value="ECO:0007669"/>
    <property type="project" value="UniProtKB-UniRule"/>
</dbReference>
<dbReference type="GO" id="GO:0042802">
    <property type="term" value="F:identical protein binding"/>
    <property type="evidence" value="ECO:0007669"/>
    <property type="project" value="TreeGrafter"/>
</dbReference>
<dbReference type="GO" id="GO:0005737">
    <property type="term" value="C:cytoplasm"/>
    <property type="evidence" value="ECO:0007669"/>
    <property type="project" value="UniProtKB-SubCell"/>
</dbReference>
<dbReference type="InterPro" id="IPR015424">
    <property type="entry name" value="PyrdxlP-dep_Trfase"/>
</dbReference>
<dbReference type="UniPathway" id="UPA00068">
    <property type="reaction ID" value="UER00109"/>
</dbReference>
<dbReference type="InterPro" id="IPR015421">
    <property type="entry name" value="PyrdxlP-dep_Trfase_major"/>
</dbReference>
<feature type="binding site" evidence="5">
    <location>
        <position position="283"/>
    </location>
    <ligand>
        <name>pyridoxal 5'-phosphate</name>
        <dbReference type="ChEBI" id="CHEBI:597326"/>
    </ligand>
</feature>
<feature type="modified residue" description="N6-(pyridoxal phosphate)lysine" evidence="5">
    <location>
        <position position="244"/>
    </location>
</feature>
<feature type="binding site" evidence="5">
    <location>
        <begin position="104"/>
        <end position="105"/>
    </location>
    <ligand>
        <name>pyridoxal 5'-phosphate</name>
        <dbReference type="ChEBI" id="CHEBI:597326"/>
    </ligand>
</feature>
<dbReference type="Pfam" id="PF00202">
    <property type="entry name" value="Aminotran_3"/>
    <property type="match status" value="1"/>
</dbReference>
<dbReference type="Proteomes" id="UP000612899">
    <property type="component" value="Unassembled WGS sequence"/>
</dbReference>
<comment type="cofactor">
    <cofactor evidence="5">
        <name>pyridoxal 5'-phosphate</name>
        <dbReference type="ChEBI" id="CHEBI:597326"/>
    </cofactor>
    <text evidence="5">Binds 1 pyridoxal phosphate per subunit.</text>
</comment>
<evidence type="ECO:0000313" key="7">
    <source>
        <dbReference type="Proteomes" id="UP000612899"/>
    </source>
</evidence>
<comment type="pathway">
    <text evidence="5">Amino-acid biosynthesis; L-arginine biosynthesis; N(2)-acetyl-L-ornithine from L-glutamate: step 4/4.</text>
</comment>
<dbReference type="AlphaFoldDB" id="A0A8J3QJ44"/>
<dbReference type="PANTHER" id="PTHR11986">
    <property type="entry name" value="AMINOTRANSFERASE CLASS III"/>
    <property type="match status" value="1"/>
</dbReference>
<proteinExistence type="inferred from homology"/>
<keyword evidence="7" id="KW-1185">Reference proteome</keyword>
<keyword evidence="5" id="KW-0963">Cytoplasm</keyword>
<dbReference type="NCBIfam" id="NF002874">
    <property type="entry name" value="PRK03244.1"/>
    <property type="match status" value="1"/>
</dbReference>
<dbReference type="GO" id="GO:0006526">
    <property type="term" value="P:L-arginine biosynthetic process"/>
    <property type="evidence" value="ECO:0007669"/>
    <property type="project" value="UniProtKB-UniRule"/>
</dbReference>
<feature type="binding site" evidence="5">
    <location>
        <position position="130"/>
    </location>
    <ligand>
        <name>pyridoxal 5'-phosphate</name>
        <dbReference type="ChEBI" id="CHEBI:597326"/>
    </ligand>
</feature>
<dbReference type="PIRSF" id="PIRSF000521">
    <property type="entry name" value="Transaminase_4ab_Lys_Orn"/>
    <property type="match status" value="1"/>
</dbReference>
<evidence type="ECO:0000313" key="6">
    <source>
        <dbReference type="EMBL" id="GIH10699.1"/>
    </source>
</evidence>
<dbReference type="PROSITE" id="PS00600">
    <property type="entry name" value="AA_TRANSFER_CLASS_3"/>
    <property type="match status" value="1"/>
</dbReference>
<dbReference type="Gene3D" id="3.40.640.10">
    <property type="entry name" value="Type I PLP-dependent aspartate aminotransferase-like (Major domain)"/>
    <property type="match status" value="1"/>
</dbReference>
<keyword evidence="3 5" id="KW-0808">Transferase</keyword>
<accession>A0A8J3QJ44</accession>
<comment type="miscellaneous">
    <text evidence="5">May also have succinyldiaminopimelate aminotransferase activity, thus carrying out the corresponding step in lysine biosynthesis.</text>
</comment>
<comment type="subunit">
    <text evidence="5">Homodimer.</text>
</comment>
<keyword evidence="4 5" id="KW-0663">Pyridoxal phosphate</keyword>
<dbReference type="InterPro" id="IPR049704">
    <property type="entry name" value="Aminotrans_3_PPA_site"/>
</dbReference>